<organism evidence="8 9">
    <name type="scientific">Hufsiella arboris</name>
    <dbReference type="NCBI Taxonomy" id="2695275"/>
    <lineage>
        <taxon>Bacteria</taxon>
        <taxon>Pseudomonadati</taxon>
        <taxon>Bacteroidota</taxon>
        <taxon>Sphingobacteriia</taxon>
        <taxon>Sphingobacteriales</taxon>
        <taxon>Sphingobacteriaceae</taxon>
        <taxon>Hufsiella</taxon>
    </lineage>
</organism>
<comment type="caution">
    <text evidence="8">The sequence shown here is derived from an EMBL/GenBank/DDBJ whole genome shotgun (WGS) entry which is preliminary data.</text>
</comment>
<proteinExistence type="inferred from homology"/>
<dbReference type="PROSITE" id="PS51257">
    <property type="entry name" value="PROKAR_LIPOPROTEIN"/>
    <property type="match status" value="1"/>
</dbReference>
<keyword evidence="3" id="KW-0732">Signal</keyword>
<evidence type="ECO:0000259" key="6">
    <source>
        <dbReference type="Pfam" id="PF07980"/>
    </source>
</evidence>
<keyword evidence="5" id="KW-0998">Cell outer membrane</keyword>
<comment type="subcellular location">
    <subcellularLocation>
        <location evidence="1">Cell outer membrane</location>
    </subcellularLocation>
</comment>
<name>A0A7K1Y4J1_9SPHI</name>
<evidence type="ECO:0000256" key="1">
    <source>
        <dbReference type="ARBA" id="ARBA00004442"/>
    </source>
</evidence>
<sequence>MNTKKLKYIIPVVVALSMSATSCKKYLELENPSTTSQDAQFSSVSYANSAVVGVYSQLIGDNGYGNRISCLYPQSADDFKTSGDLDDARRGISMYNATPTNSELLAPFNQLYKGIERANICIKYIPLSDVYLNGSASDKAAMAKLYGEALTLRAQFYYELVRNWGDLPFLTVPAADQTDPYLEKTNTDVIYDQLLEDLKTAEELVPWLSQAGGFDTRVSKAFTKGLRARIALARGGYSLRRTNKMERGTDYNKYYQIAYDECWDIIQQRGEHDLNPSYENLFKTLHTASRLDSKHEWIFEVGAFGGNASTDSKLGYYNGLKLDAASIYGAGGGGINATPTYFYEFDQTGADARRDVTLAYFEIDKNTQKILRGATDMCDGKFRRSWTTITGTAQNLAINWPIMRFADVLLMYAEAYNEINNGPTGSADGRENAVTALEEVRKRAFSSDLTRVGTTPTDKDGFFKYLVQERLLEFGGEGIRKYDLIRWNLLNTKLQETRDKLTAFMNADATAFGGKYKDVPLYIYAKAAAFANGAAGQEAKTLDLVGGANAFFVPGSGSSTAPTGYTVKNWRKAVDAEYISGDKRGWARYFRADHSEVFPINVTNLNTNYKWQQDYGY</sequence>
<dbReference type="EMBL" id="WVHT01000001">
    <property type="protein sequence ID" value="MXV49496.1"/>
    <property type="molecule type" value="Genomic_DNA"/>
</dbReference>
<dbReference type="InterPro" id="IPR011990">
    <property type="entry name" value="TPR-like_helical_dom_sf"/>
</dbReference>
<evidence type="ECO:0000313" key="9">
    <source>
        <dbReference type="Proteomes" id="UP000466586"/>
    </source>
</evidence>
<evidence type="ECO:0000313" key="8">
    <source>
        <dbReference type="EMBL" id="MXV49496.1"/>
    </source>
</evidence>
<dbReference type="InterPro" id="IPR033985">
    <property type="entry name" value="SusD-like_N"/>
</dbReference>
<dbReference type="RefSeq" id="WP_160842608.1">
    <property type="nucleotide sequence ID" value="NZ_WVHT01000001.1"/>
</dbReference>
<evidence type="ECO:0000256" key="5">
    <source>
        <dbReference type="ARBA" id="ARBA00023237"/>
    </source>
</evidence>
<reference evidence="8 9" key="1">
    <citation type="submission" date="2019-11" db="EMBL/GenBank/DDBJ databases">
        <title>Pedobacter sp. HMF7647 Genome sequencing and assembly.</title>
        <authorList>
            <person name="Kang H."/>
            <person name="Kim H."/>
            <person name="Joh K."/>
        </authorList>
    </citation>
    <scope>NUCLEOTIDE SEQUENCE [LARGE SCALE GENOMIC DNA]</scope>
    <source>
        <strain evidence="8 9">HMF7647</strain>
    </source>
</reference>
<evidence type="ECO:0000256" key="4">
    <source>
        <dbReference type="ARBA" id="ARBA00023136"/>
    </source>
</evidence>
<evidence type="ECO:0000256" key="2">
    <source>
        <dbReference type="ARBA" id="ARBA00006275"/>
    </source>
</evidence>
<dbReference type="Pfam" id="PF14322">
    <property type="entry name" value="SusD-like_3"/>
    <property type="match status" value="1"/>
</dbReference>
<dbReference type="SUPFAM" id="SSF48452">
    <property type="entry name" value="TPR-like"/>
    <property type="match status" value="1"/>
</dbReference>
<dbReference type="Gene3D" id="1.25.40.390">
    <property type="match status" value="1"/>
</dbReference>
<protein>
    <submittedName>
        <fullName evidence="8">RagB/SusD family nutrient uptake outer membrane protein</fullName>
    </submittedName>
</protein>
<dbReference type="Pfam" id="PF07980">
    <property type="entry name" value="SusD_RagB"/>
    <property type="match status" value="1"/>
</dbReference>
<feature type="domain" description="RagB/SusD" evidence="6">
    <location>
        <begin position="381"/>
        <end position="617"/>
    </location>
</feature>
<evidence type="ECO:0000256" key="3">
    <source>
        <dbReference type="ARBA" id="ARBA00022729"/>
    </source>
</evidence>
<dbReference type="AlphaFoldDB" id="A0A7K1Y4J1"/>
<accession>A0A7K1Y4J1</accession>
<feature type="domain" description="SusD-like N-terminal" evidence="7">
    <location>
        <begin position="25"/>
        <end position="231"/>
    </location>
</feature>
<dbReference type="GO" id="GO:0009279">
    <property type="term" value="C:cell outer membrane"/>
    <property type="evidence" value="ECO:0007669"/>
    <property type="project" value="UniProtKB-SubCell"/>
</dbReference>
<keyword evidence="9" id="KW-1185">Reference proteome</keyword>
<gene>
    <name evidence="8" type="ORF">GS399_00810</name>
</gene>
<dbReference type="Proteomes" id="UP000466586">
    <property type="component" value="Unassembled WGS sequence"/>
</dbReference>
<keyword evidence="4" id="KW-0472">Membrane</keyword>
<evidence type="ECO:0000259" key="7">
    <source>
        <dbReference type="Pfam" id="PF14322"/>
    </source>
</evidence>
<dbReference type="InterPro" id="IPR012944">
    <property type="entry name" value="SusD_RagB_dom"/>
</dbReference>
<comment type="similarity">
    <text evidence="2">Belongs to the SusD family.</text>
</comment>